<organism evidence="1 2">
    <name type="scientific">Parasedimentitalea maritima</name>
    <dbReference type="NCBI Taxonomy" id="2578117"/>
    <lineage>
        <taxon>Bacteria</taxon>
        <taxon>Pseudomonadati</taxon>
        <taxon>Pseudomonadota</taxon>
        <taxon>Alphaproteobacteria</taxon>
        <taxon>Rhodobacterales</taxon>
        <taxon>Paracoccaceae</taxon>
        <taxon>Parasedimentitalea</taxon>
    </lineage>
</organism>
<comment type="caution">
    <text evidence="1">The sequence shown here is derived from an EMBL/GenBank/DDBJ whole genome shotgun (WGS) entry which is preliminary data.</text>
</comment>
<reference evidence="1 2" key="1">
    <citation type="submission" date="2019-12" db="EMBL/GenBank/DDBJ databases">
        <authorList>
            <person name="Zhang Y.-J."/>
        </authorList>
    </citation>
    <scope>NUCLEOTIDE SEQUENCE [LARGE SCALE GENOMIC DNA]</scope>
    <source>
        <strain evidence="1 2">H18S-6</strain>
    </source>
</reference>
<evidence type="ECO:0000313" key="2">
    <source>
        <dbReference type="Proteomes" id="UP000441586"/>
    </source>
</evidence>
<gene>
    <name evidence="1" type="ORF">GP644_07965</name>
</gene>
<name>A0A6A4RMU1_9RHOB</name>
<proteinExistence type="predicted"/>
<sequence length="85" mass="10063">MLVTDIEVTHYHYDNHHARHCANVVLSLIDRTVNLYCQINLPPYENTEDRDRGFAHEAARQLKRMPEFRSGRQELKLADHLVSRH</sequence>
<dbReference type="EMBL" id="WSFO01000003">
    <property type="protein sequence ID" value="KAE9631138.1"/>
    <property type="molecule type" value="Genomic_DNA"/>
</dbReference>
<dbReference type="RefSeq" id="WP_158978496.1">
    <property type="nucleotide sequence ID" value="NZ_WSFO01000003.1"/>
</dbReference>
<evidence type="ECO:0000313" key="1">
    <source>
        <dbReference type="EMBL" id="KAE9631138.1"/>
    </source>
</evidence>
<protein>
    <submittedName>
        <fullName evidence="1">Uncharacterized protein</fullName>
    </submittedName>
</protein>
<dbReference type="Proteomes" id="UP000441586">
    <property type="component" value="Unassembled WGS sequence"/>
</dbReference>
<accession>A0A6A4RMU1</accession>
<dbReference type="AlphaFoldDB" id="A0A6A4RMU1"/>